<name>A0AA39MP59_ARMTA</name>
<evidence type="ECO:0000313" key="1">
    <source>
        <dbReference type="EMBL" id="KAK0441482.1"/>
    </source>
</evidence>
<feature type="non-terminal residue" evidence="1">
    <location>
        <position position="1"/>
    </location>
</feature>
<feature type="non-terminal residue" evidence="1">
    <location>
        <position position="82"/>
    </location>
</feature>
<comment type="caution">
    <text evidence="1">The sequence shown here is derived from an EMBL/GenBank/DDBJ whole genome shotgun (WGS) entry which is preliminary data.</text>
</comment>
<evidence type="ECO:0000313" key="2">
    <source>
        <dbReference type="Proteomes" id="UP001175211"/>
    </source>
</evidence>
<dbReference type="Proteomes" id="UP001175211">
    <property type="component" value="Unassembled WGS sequence"/>
</dbReference>
<dbReference type="EMBL" id="JAUEPS010000070">
    <property type="protein sequence ID" value="KAK0441482.1"/>
    <property type="molecule type" value="Genomic_DNA"/>
</dbReference>
<dbReference type="RefSeq" id="XP_060323987.1">
    <property type="nucleotide sequence ID" value="XM_060466456.1"/>
</dbReference>
<dbReference type="GeneID" id="85350004"/>
<gene>
    <name evidence="1" type="ORF">EV420DRAFT_1220838</name>
</gene>
<organism evidence="1 2">
    <name type="scientific">Armillaria tabescens</name>
    <name type="common">Ringless honey mushroom</name>
    <name type="synonym">Agaricus tabescens</name>
    <dbReference type="NCBI Taxonomy" id="1929756"/>
    <lineage>
        <taxon>Eukaryota</taxon>
        <taxon>Fungi</taxon>
        <taxon>Dikarya</taxon>
        <taxon>Basidiomycota</taxon>
        <taxon>Agaricomycotina</taxon>
        <taxon>Agaricomycetes</taxon>
        <taxon>Agaricomycetidae</taxon>
        <taxon>Agaricales</taxon>
        <taxon>Marasmiineae</taxon>
        <taxon>Physalacriaceae</taxon>
        <taxon>Desarmillaria</taxon>
    </lineage>
</organism>
<proteinExistence type="predicted"/>
<reference evidence="1" key="1">
    <citation type="submission" date="2023-06" db="EMBL/GenBank/DDBJ databases">
        <authorList>
            <consortium name="Lawrence Berkeley National Laboratory"/>
            <person name="Ahrendt S."/>
            <person name="Sahu N."/>
            <person name="Indic B."/>
            <person name="Wong-Bajracharya J."/>
            <person name="Merenyi Z."/>
            <person name="Ke H.-M."/>
            <person name="Monk M."/>
            <person name="Kocsube S."/>
            <person name="Drula E."/>
            <person name="Lipzen A."/>
            <person name="Balint B."/>
            <person name="Henrissat B."/>
            <person name="Andreopoulos B."/>
            <person name="Martin F.M."/>
            <person name="Harder C.B."/>
            <person name="Rigling D."/>
            <person name="Ford K.L."/>
            <person name="Foster G.D."/>
            <person name="Pangilinan J."/>
            <person name="Papanicolaou A."/>
            <person name="Barry K."/>
            <person name="LaButti K."/>
            <person name="Viragh M."/>
            <person name="Koriabine M."/>
            <person name="Yan M."/>
            <person name="Riley R."/>
            <person name="Champramary S."/>
            <person name="Plett K.L."/>
            <person name="Tsai I.J."/>
            <person name="Slot J."/>
            <person name="Sipos G."/>
            <person name="Plett J."/>
            <person name="Nagy L.G."/>
            <person name="Grigoriev I.V."/>
        </authorList>
    </citation>
    <scope>NUCLEOTIDE SEQUENCE</scope>
    <source>
        <strain evidence="1">CCBAS 213</strain>
    </source>
</reference>
<protein>
    <submittedName>
        <fullName evidence="1">Uncharacterized protein</fullName>
    </submittedName>
</protein>
<accession>A0AA39MP59</accession>
<sequence length="82" mass="9491">KWPSVLAVWLDGVRSFSNLLSINDVDQFGDAMVTWWNSIQPNWRQSAEGLPQCKYDETFTCLHKGGQNGIVTVIFGLFWWRK</sequence>
<keyword evidence="2" id="KW-1185">Reference proteome</keyword>
<dbReference type="AlphaFoldDB" id="A0AA39MP59"/>